<sequence>MPDTLNLEDIQGIIIRGYGNLTAACYVLLEISDPGSAKTWLGSIVNTITNGQTRPENDALNIAFTASGLKKLGLEPEVLAMFSNEFIDGMTIPHRSRILGDVEESAPEHWVWGGLTSHSIDMVLMLFARNDQELLDKYNMYLNTFPAHGLVEVKKLDTVNLGYLEHFGFHDGISQPAMTGLSESESPMNTIQTGEFLLGYPNEYGLYTDRPLIKSIADPRSLLPHDVSGSGNMDLGRNGSYLVFRQLSQDVRGFWTFLDQATKNRDGSSNPTARTRLASKMIGRWPSGAPLVKAPDEDDTKLADFNDFGYQQTDPHGYNCPIGAHIRRVNPRDSLEPQPGTEKSIAVGKRHRILRRGREYGQPIDPKDLFDDNGSVGEDQDRGLYFICFCANIARQFEFIQHTWVNNPNFDGLYEDVDPILGVHSPDRGTFTIQAKPVRERIVGLPRFIFVRGGAYFFMPGINAVRYLASLGR</sequence>
<dbReference type="SUPFAM" id="SSF54909">
    <property type="entry name" value="Dimeric alpha+beta barrel"/>
    <property type="match status" value="1"/>
</dbReference>
<organism evidence="8 9">
    <name type="scientific">Dictyobacter formicarum</name>
    <dbReference type="NCBI Taxonomy" id="2778368"/>
    <lineage>
        <taxon>Bacteria</taxon>
        <taxon>Bacillati</taxon>
        <taxon>Chloroflexota</taxon>
        <taxon>Ktedonobacteria</taxon>
        <taxon>Ktedonobacterales</taxon>
        <taxon>Dictyobacteraceae</taxon>
        <taxon>Dictyobacter</taxon>
    </lineage>
</organism>
<comment type="similarity">
    <text evidence="6">Belongs to the DyP-type peroxidase family.</text>
</comment>
<evidence type="ECO:0000256" key="4">
    <source>
        <dbReference type="ARBA" id="ARBA00023002"/>
    </source>
</evidence>
<name>A0ABQ3VQZ7_9CHLR</name>
<keyword evidence="4" id="KW-0560">Oxidoreductase</keyword>
<dbReference type="InterPro" id="IPR011008">
    <property type="entry name" value="Dimeric_a/b-barrel"/>
</dbReference>
<keyword evidence="5" id="KW-0408">Iron</keyword>
<dbReference type="PANTHER" id="PTHR30521:SF5">
    <property type="entry name" value="BLR4509 PROTEIN"/>
    <property type="match status" value="1"/>
</dbReference>
<evidence type="ECO:0000313" key="8">
    <source>
        <dbReference type="EMBL" id="GHO87526.1"/>
    </source>
</evidence>
<dbReference type="RefSeq" id="WP_201365086.1">
    <property type="nucleotide sequence ID" value="NZ_BNJJ01000017.1"/>
</dbReference>
<dbReference type="PROSITE" id="PS51404">
    <property type="entry name" value="DYP_PEROXIDASE"/>
    <property type="match status" value="1"/>
</dbReference>
<protein>
    <submittedName>
        <fullName evidence="8">Peroxidase</fullName>
    </submittedName>
</protein>
<comment type="caution">
    <text evidence="8">The sequence shown here is derived from an EMBL/GenBank/DDBJ whole genome shotgun (WGS) entry which is preliminary data.</text>
</comment>
<evidence type="ECO:0000256" key="6">
    <source>
        <dbReference type="ARBA" id="ARBA00025737"/>
    </source>
</evidence>
<evidence type="ECO:0000256" key="2">
    <source>
        <dbReference type="ARBA" id="ARBA00022559"/>
    </source>
</evidence>
<dbReference type="PANTHER" id="PTHR30521">
    <property type="entry name" value="DEFERROCHELATASE/PEROXIDASE"/>
    <property type="match status" value="1"/>
</dbReference>
<proteinExistence type="inferred from homology"/>
<evidence type="ECO:0000259" key="7">
    <source>
        <dbReference type="Pfam" id="PF20628"/>
    </source>
</evidence>
<dbReference type="NCBIfam" id="TIGR01413">
    <property type="entry name" value="Dyp_perox_fam"/>
    <property type="match status" value="1"/>
</dbReference>
<gene>
    <name evidence="8" type="ORF">KSZ_55320</name>
</gene>
<evidence type="ECO:0000256" key="3">
    <source>
        <dbReference type="ARBA" id="ARBA00022723"/>
    </source>
</evidence>
<comment type="cofactor">
    <cofactor evidence="1">
        <name>heme b</name>
        <dbReference type="ChEBI" id="CHEBI:60344"/>
    </cofactor>
</comment>
<dbReference type="EMBL" id="BNJJ01000017">
    <property type="protein sequence ID" value="GHO87526.1"/>
    <property type="molecule type" value="Genomic_DNA"/>
</dbReference>
<dbReference type="GO" id="GO:0004601">
    <property type="term" value="F:peroxidase activity"/>
    <property type="evidence" value="ECO:0007669"/>
    <property type="project" value="UniProtKB-KW"/>
</dbReference>
<keyword evidence="9" id="KW-1185">Reference proteome</keyword>
<dbReference type="Pfam" id="PF20628">
    <property type="entry name" value="Dyp_perox_C"/>
    <property type="match status" value="1"/>
</dbReference>
<feature type="domain" description="Dyp-type peroxidase C-terminal" evidence="7">
    <location>
        <begin position="348"/>
        <end position="407"/>
    </location>
</feature>
<evidence type="ECO:0000256" key="5">
    <source>
        <dbReference type="ARBA" id="ARBA00023004"/>
    </source>
</evidence>
<dbReference type="InterPro" id="IPR006314">
    <property type="entry name" value="Dyp_peroxidase"/>
</dbReference>
<dbReference type="Proteomes" id="UP000635565">
    <property type="component" value="Unassembled WGS sequence"/>
</dbReference>
<evidence type="ECO:0000313" key="9">
    <source>
        <dbReference type="Proteomes" id="UP000635565"/>
    </source>
</evidence>
<dbReference type="InterPro" id="IPR048328">
    <property type="entry name" value="Dyp_perox_C"/>
</dbReference>
<accession>A0ABQ3VQZ7</accession>
<evidence type="ECO:0000256" key="1">
    <source>
        <dbReference type="ARBA" id="ARBA00001970"/>
    </source>
</evidence>
<keyword evidence="3" id="KW-0479">Metal-binding</keyword>
<keyword evidence="2 8" id="KW-0575">Peroxidase</keyword>
<reference evidence="8 9" key="1">
    <citation type="journal article" date="2021" name="Int. J. Syst. Evol. Microbiol.">
        <title>Reticulibacter mediterranei gen. nov., sp. nov., within the new family Reticulibacteraceae fam. nov., and Ktedonospora formicarum gen. nov., sp. nov., Ktedonobacter robiniae sp. nov., Dictyobacter formicarum sp. nov. and Dictyobacter arantiisoli sp. nov., belonging to the class Ktedonobacteria.</title>
        <authorList>
            <person name="Yabe S."/>
            <person name="Zheng Y."/>
            <person name="Wang C.M."/>
            <person name="Sakai Y."/>
            <person name="Abe K."/>
            <person name="Yokota A."/>
            <person name="Donadio S."/>
            <person name="Cavaletti L."/>
            <person name="Monciardini P."/>
        </authorList>
    </citation>
    <scope>NUCLEOTIDE SEQUENCE [LARGE SCALE GENOMIC DNA]</scope>
    <source>
        <strain evidence="8 9">SOSP1-9</strain>
    </source>
</reference>